<dbReference type="AlphaFoldDB" id="A0A1H0GI53"/>
<dbReference type="OrthoDB" id="9782387at2"/>
<evidence type="ECO:0000259" key="5">
    <source>
        <dbReference type="PROSITE" id="PS51918"/>
    </source>
</evidence>
<reference evidence="6 7" key="1">
    <citation type="submission" date="2016-10" db="EMBL/GenBank/DDBJ databases">
        <authorList>
            <person name="de Groot N.N."/>
        </authorList>
    </citation>
    <scope>NUCLEOTIDE SEQUENCE [LARGE SCALE GENOMIC DNA]</scope>
    <source>
        <strain evidence="6 7">CGMCC 1.5012</strain>
    </source>
</reference>
<dbReference type="CDD" id="cd01335">
    <property type="entry name" value="Radical_SAM"/>
    <property type="match status" value="1"/>
</dbReference>
<evidence type="ECO:0000256" key="2">
    <source>
        <dbReference type="ARBA" id="ARBA00022723"/>
    </source>
</evidence>
<dbReference type="NCBIfam" id="TIGR02495">
    <property type="entry name" value="NrdG2"/>
    <property type="match status" value="1"/>
</dbReference>
<dbReference type="Pfam" id="PF04055">
    <property type="entry name" value="Radical_SAM"/>
    <property type="match status" value="1"/>
</dbReference>
<dbReference type="SFLD" id="SFLDG01094">
    <property type="entry name" value="Uncharacterised_Radical_SAM_Su"/>
    <property type="match status" value="1"/>
</dbReference>
<dbReference type="EMBL" id="FNID01000051">
    <property type="protein sequence ID" value="SDO06441.1"/>
    <property type="molecule type" value="Genomic_DNA"/>
</dbReference>
<dbReference type="InterPro" id="IPR013785">
    <property type="entry name" value="Aldolase_TIM"/>
</dbReference>
<name>A0A1H0GI53_9FIRM</name>
<evidence type="ECO:0000313" key="7">
    <source>
        <dbReference type="Proteomes" id="UP000199182"/>
    </source>
</evidence>
<keyword evidence="6" id="KW-0670">Pyruvate</keyword>
<keyword evidence="7" id="KW-1185">Reference proteome</keyword>
<dbReference type="InterPro" id="IPR050377">
    <property type="entry name" value="Radical_SAM_PqqE_MftC-like"/>
</dbReference>
<feature type="domain" description="Radical SAM core" evidence="5">
    <location>
        <begin position="13"/>
        <end position="225"/>
    </location>
</feature>
<dbReference type="SFLD" id="SFLDS00029">
    <property type="entry name" value="Radical_SAM"/>
    <property type="match status" value="1"/>
</dbReference>
<dbReference type="GO" id="GO:0016829">
    <property type="term" value="F:lyase activity"/>
    <property type="evidence" value="ECO:0007669"/>
    <property type="project" value="UniProtKB-KW"/>
</dbReference>
<sequence>MTVAGLIKSSLVDFPGQVSCVLFLPRCNLDCFYCHNRFLLEEVPPAINPLEIEAFLTKRAGLLDGVVITGGEPLLQPDLEDFIRFIKSFGYKVKLDTNGTLPQRLKPIVEKQLCDYYAVDYKAPKARYPEICGKGADGDAVLKTIQLLQESGADFEVRTTVIPQLSLSDLVQMSEELPLLPRYVLNRYRPPERYPEAEINRIMQRPYTQAELETFVQELKRLQPNIVS</sequence>
<proteinExistence type="predicted"/>
<dbReference type="InterPro" id="IPR012840">
    <property type="entry name" value="NrdG2"/>
</dbReference>
<dbReference type="SFLD" id="SFLDG01067">
    <property type="entry name" value="SPASM/twitch_domain_containing"/>
    <property type="match status" value="1"/>
</dbReference>
<accession>A0A1H0GI53</accession>
<evidence type="ECO:0000313" key="6">
    <source>
        <dbReference type="EMBL" id="SDO06441.1"/>
    </source>
</evidence>
<keyword evidence="3" id="KW-0408">Iron</keyword>
<dbReference type="Proteomes" id="UP000199182">
    <property type="component" value="Unassembled WGS sequence"/>
</dbReference>
<evidence type="ECO:0000256" key="3">
    <source>
        <dbReference type="ARBA" id="ARBA00023004"/>
    </source>
</evidence>
<dbReference type="STRING" id="258515.SAMN05192585_1516"/>
<dbReference type="GO" id="GO:0051536">
    <property type="term" value="F:iron-sulfur cluster binding"/>
    <property type="evidence" value="ECO:0007669"/>
    <property type="project" value="UniProtKB-KW"/>
</dbReference>
<dbReference type="PROSITE" id="PS51918">
    <property type="entry name" value="RADICAL_SAM"/>
    <property type="match status" value="1"/>
</dbReference>
<dbReference type="SUPFAM" id="SSF102114">
    <property type="entry name" value="Radical SAM enzymes"/>
    <property type="match status" value="1"/>
</dbReference>
<evidence type="ECO:0000256" key="4">
    <source>
        <dbReference type="ARBA" id="ARBA00023014"/>
    </source>
</evidence>
<dbReference type="InterPro" id="IPR058240">
    <property type="entry name" value="rSAM_sf"/>
</dbReference>
<gene>
    <name evidence="6" type="ORF">SAMN05192585_1516</name>
</gene>
<protein>
    <submittedName>
        <fullName evidence="6">Pyruvate formate lyase activating enzyme</fullName>
    </submittedName>
</protein>
<organism evidence="6 7">
    <name type="scientific">Acetanaerobacterium elongatum</name>
    <dbReference type="NCBI Taxonomy" id="258515"/>
    <lineage>
        <taxon>Bacteria</taxon>
        <taxon>Bacillati</taxon>
        <taxon>Bacillota</taxon>
        <taxon>Clostridia</taxon>
        <taxon>Eubacteriales</taxon>
        <taxon>Oscillospiraceae</taxon>
        <taxon>Acetanaerobacterium</taxon>
    </lineage>
</organism>
<keyword evidence="1" id="KW-0949">S-adenosyl-L-methionine</keyword>
<dbReference type="InterPro" id="IPR007197">
    <property type="entry name" value="rSAM"/>
</dbReference>
<dbReference type="PANTHER" id="PTHR11228:SF27">
    <property type="entry name" value="GLYCYL-RADICAL ENZYME ACTIVATING ENZYME MJ1227-RELATED"/>
    <property type="match status" value="1"/>
</dbReference>
<dbReference type="GO" id="GO:0046872">
    <property type="term" value="F:metal ion binding"/>
    <property type="evidence" value="ECO:0007669"/>
    <property type="project" value="UniProtKB-KW"/>
</dbReference>
<keyword evidence="6" id="KW-0456">Lyase</keyword>
<evidence type="ECO:0000256" key="1">
    <source>
        <dbReference type="ARBA" id="ARBA00022691"/>
    </source>
</evidence>
<dbReference type="PANTHER" id="PTHR11228">
    <property type="entry name" value="RADICAL SAM DOMAIN PROTEIN"/>
    <property type="match status" value="1"/>
</dbReference>
<dbReference type="Gene3D" id="3.20.20.70">
    <property type="entry name" value="Aldolase class I"/>
    <property type="match status" value="1"/>
</dbReference>
<keyword evidence="2" id="KW-0479">Metal-binding</keyword>
<keyword evidence="4" id="KW-0411">Iron-sulfur</keyword>
<dbReference type="RefSeq" id="WP_092643387.1">
    <property type="nucleotide sequence ID" value="NZ_FNID01000051.1"/>
</dbReference>